<dbReference type="EMBL" id="NGFO01000023">
    <property type="protein sequence ID" value="OUC77170.1"/>
    <property type="molecule type" value="Genomic_DNA"/>
</dbReference>
<sequence length="62" mass="6492">MRRDVHRDQIRIPGAGDIRPARSAPGAGDSRPARSAPGAGDIRPARFAPGAGFNMRCHGSSL</sequence>
<evidence type="ECO:0000256" key="1">
    <source>
        <dbReference type="SAM" id="MobiDB-lite"/>
    </source>
</evidence>
<keyword evidence="3" id="KW-1185">Reference proteome</keyword>
<dbReference type="Proteomes" id="UP000194632">
    <property type="component" value="Unassembled WGS sequence"/>
</dbReference>
<feature type="region of interest" description="Disordered" evidence="1">
    <location>
        <begin position="1"/>
        <end position="62"/>
    </location>
</feature>
<organism evidence="2 3">
    <name type="scientific">Gordonia lacunae</name>
    <dbReference type="NCBI Taxonomy" id="417102"/>
    <lineage>
        <taxon>Bacteria</taxon>
        <taxon>Bacillati</taxon>
        <taxon>Actinomycetota</taxon>
        <taxon>Actinomycetes</taxon>
        <taxon>Mycobacteriales</taxon>
        <taxon>Gordoniaceae</taxon>
        <taxon>Gordonia</taxon>
    </lineage>
</organism>
<reference evidence="2 3" key="1">
    <citation type="submission" date="2017-05" db="EMBL/GenBank/DDBJ databases">
        <title>Biotechnological potential of actinobacteria isolated from South African environments.</title>
        <authorList>
            <person name="Le Roes-Hill M."/>
            <person name="Prins A."/>
            <person name="Durrell K.A."/>
        </authorList>
    </citation>
    <scope>NUCLEOTIDE SEQUENCE [LARGE SCALE GENOMIC DNA]</scope>
    <source>
        <strain evidence="2">BS2</strain>
    </source>
</reference>
<feature type="compositionally biased region" description="Basic and acidic residues" evidence="1">
    <location>
        <begin position="1"/>
        <end position="10"/>
    </location>
</feature>
<proteinExistence type="predicted"/>
<gene>
    <name evidence="2" type="ORF">CA982_18185</name>
</gene>
<evidence type="ECO:0000313" key="2">
    <source>
        <dbReference type="EMBL" id="OUC77170.1"/>
    </source>
</evidence>
<dbReference type="AlphaFoldDB" id="A0A243Q7Y3"/>
<comment type="caution">
    <text evidence="2">The sequence shown here is derived from an EMBL/GenBank/DDBJ whole genome shotgun (WGS) entry which is preliminary data.</text>
</comment>
<accession>A0A243Q7Y3</accession>
<protein>
    <submittedName>
        <fullName evidence="2">Uncharacterized protein</fullName>
    </submittedName>
</protein>
<name>A0A243Q7Y3_9ACTN</name>
<evidence type="ECO:0000313" key="3">
    <source>
        <dbReference type="Proteomes" id="UP000194632"/>
    </source>
</evidence>
<dbReference type="STRING" id="417102.CA982_18185"/>